<feature type="transmembrane region" description="Helical" evidence="1">
    <location>
        <begin position="12"/>
        <end position="32"/>
    </location>
</feature>
<dbReference type="EMBL" id="FOCF01000012">
    <property type="protein sequence ID" value="SEN76102.1"/>
    <property type="molecule type" value="Genomic_DNA"/>
</dbReference>
<keyword evidence="1" id="KW-0812">Transmembrane</keyword>
<proteinExistence type="predicted"/>
<name>A0A1H8J5U3_9SPHN</name>
<protein>
    <submittedName>
        <fullName evidence="2">Uncharacterized protein</fullName>
    </submittedName>
</protein>
<organism evidence="2 3">
    <name type="scientific">Sphingomonas gellani</name>
    <dbReference type="NCBI Taxonomy" id="1166340"/>
    <lineage>
        <taxon>Bacteria</taxon>
        <taxon>Pseudomonadati</taxon>
        <taxon>Pseudomonadota</taxon>
        <taxon>Alphaproteobacteria</taxon>
        <taxon>Sphingomonadales</taxon>
        <taxon>Sphingomonadaceae</taxon>
        <taxon>Sphingomonas</taxon>
    </lineage>
</organism>
<gene>
    <name evidence="2" type="ORF">SAMN05192583_3495</name>
</gene>
<sequence length="64" mass="6949">MRALDWVLDHKVRTGLIVVALANLCYLLWCAMTDIPTSSFSKLLTPIVILSAVTLGSSEGRNSS</sequence>
<evidence type="ECO:0000313" key="3">
    <source>
        <dbReference type="Proteomes" id="UP000199206"/>
    </source>
</evidence>
<keyword evidence="1" id="KW-0472">Membrane</keyword>
<keyword evidence="3" id="KW-1185">Reference proteome</keyword>
<dbReference type="AlphaFoldDB" id="A0A1H8J5U3"/>
<keyword evidence="1" id="KW-1133">Transmembrane helix</keyword>
<dbReference type="Proteomes" id="UP000199206">
    <property type="component" value="Unassembled WGS sequence"/>
</dbReference>
<evidence type="ECO:0000256" key="1">
    <source>
        <dbReference type="SAM" id="Phobius"/>
    </source>
</evidence>
<evidence type="ECO:0000313" key="2">
    <source>
        <dbReference type="EMBL" id="SEN76102.1"/>
    </source>
</evidence>
<accession>A0A1H8J5U3</accession>
<reference evidence="3" key="1">
    <citation type="submission" date="2016-10" db="EMBL/GenBank/DDBJ databases">
        <authorList>
            <person name="Varghese N."/>
            <person name="Submissions S."/>
        </authorList>
    </citation>
    <scope>NUCLEOTIDE SEQUENCE [LARGE SCALE GENOMIC DNA]</scope>
    <source>
        <strain evidence="3">S6-262</strain>
    </source>
</reference>